<dbReference type="AlphaFoldDB" id="A0A3L6TAH3"/>
<dbReference type="GO" id="GO:0046983">
    <property type="term" value="F:protein dimerization activity"/>
    <property type="evidence" value="ECO:0007669"/>
    <property type="project" value="InterPro"/>
</dbReference>
<dbReference type="InterPro" id="IPR029063">
    <property type="entry name" value="SAM-dependent_MTases_sf"/>
</dbReference>
<dbReference type="InterPro" id="IPR012967">
    <property type="entry name" value="COMT_dimerisation"/>
</dbReference>
<dbReference type="OrthoDB" id="2410195at2759"/>
<dbReference type="InterPro" id="IPR036388">
    <property type="entry name" value="WH-like_DNA-bd_sf"/>
</dbReference>
<sequence>MEQEADAELPHTRRELLQASIDLTRHTLSYVKSMALRCAVQLGVADAIHGAGGDVSLDGLAAALSLAPSKLPCLCRVMRVLTASGVFAQADGGGYRFTPVSTLLLSDGGGGGGCRSLQQLVRIQLSPFCVSPVTNLAEWFARDDETPFAMIFGAGHWDFCGRDPGFSAFFNGAMACDSRFVMDAVIH</sequence>
<evidence type="ECO:0000259" key="1">
    <source>
        <dbReference type="Pfam" id="PF08100"/>
    </source>
</evidence>
<dbReference type="Pfam" id="PF08100">
    <property type="entry name" value="Dimerisation"/>
    <property type="match status" value="1"/>
</dbReference>
<evidence type="ECO:0000313" key="3">
    <source>
        <dbReference type="Proteomes" id="UP000275267"/>
    </source>
</evidence>
<dbReference type="PROSITE" id="PS51683">
    <property type="entry name" value="SAM_OMT_II"/>
    <property type="match status" value="1"/>
</dbReference>
<keyword evidence="3" id="KW-1185">Reference proteome</keyword>
<dbReference type="InterPro" id="IPR016461">
    <property type="entry name" value="COMT-like"/>
</dbReference>
<dbReference type="InterPro" id="IPR036390">
    <property type="entry name" value="WH_DNA-bd_sf"/>
</dbReference>
<comment type="caution">
    <text evidence="2">The sequence shown here is derived from an EMBL/GenBank/DDBJ whole genome shotgun (WGS) entry which is preliminary data.</text>
</comment>
<dbReference type="EMBL" id="PQIB02000002">
    <property type="protein sequence ID" value="RLN34293.1"/>
    <property type="molecule type" value="Genomic_DNA"/>
</dbReference>
<dbReference type="STRING" id="4540.A0A3L6TAH3"/>
<dbReference type="SUPFAM" id="SSF46785">
    <property type="entry name" value="Winged helix' DNA-binding domain"/>
    <property type="match status" value="1"/>
</dbReference>
<organism evidence="2 3">
    <name type="scientific">Panicum miliaceum</name>
    <name type="common">Proso millet</name>
    <name type="synonym">Broomcorn millet</name>
    <dbReference type="NCBI Taxonomy" id="4540"/>
    <lineage>
        <taxon>Eukaryota</taxon>
        <taxon>Viridiplantae</taxon>
        <taxon>Streptophyta</taxon>
        <taxon>Embryophyta</taxon>
        <taxon>Tracheophyta</taxon>
        <taxon>Spermatophyta</taxon>
        <taxon>Magnoliopsida</taxon>
        <taxon>Liliopsida</taxon>
        <taxon>Poales</taxon>
        <taxon>Poaceae</taxon>
        <taxon>PACMAD clade</taxon>
        <taxon>Panicoideae</taxon>
        <taxon>Panicodae</taxon>
        <taxon>Paniceae</taxon>
        <taxon>Panicinae</taxon>
        <taxon>Panicum</taxon>
        <taxon>Panicum sect. Panicum</taxon>
    </lineage>
</organism>
<gene>
    <name evidence="2" type="ORF">C2845_PM03G27760</name>
</gene>
<reference evidence="3" key="1">
    <citation type="journal article" date="2019" name="Nat. Commun.">
        <title>The genome of broomcorn millet.</title>
        <authorList>
            <person name="Zou C."/>
            <person name="Miki D."/>
            <person name="Li D."/>
            <person name="Tang Q."/>
            <person name="Xiao L."/>
            <person name="Rajput S."/>
            <person name="Deng P."/>
            <person name="Jia W."/>
            <person name="Huang R."/>
            <person name="Zhang M."/>
            <person name="Sun Y."/>
            <person name="Hu J."/>
            <person name="Fu X."/>
            <person name="Schnable P.S."/>
            <person name="Li F."/>
            <person name="Zhang H."/>
            <person name="Feng B."/>
            <person name="Zhu X."/>
            <person name="Liu R."/>
            <person name="Schnable J.C."/>
            <person name="Zhu J.-K."/>
            <person name="Zhang H."/>
        </authorList>
    </citation>
    <scope>NUCLEOTIDE SEQUENCE [LARGE SCALE GENOMIC DNA]</scope>
</reference>
<dbReference type="PANTHER" id="PTHR11746">
    <property type="entry name" value="O-METHYLTRANSFERASE"/>
    <property type="match status" value="1"/>
</dbReference>
<accession>A0A3L6TAH3</accession>
<dbReference type="Gene3D" id="1.10.10.10">
    <property type="entry name" value="Winged helix-like DNA-binding domain superfamily/Winged helix DNA-binding domain"/>
    <property type="match status" value="1"/>
</dbReference>
<protein>
    <recommendedName>
        <fullName evidence="1">O-methyltransferase dimerisation domain-containing protein</fullName>
    </recommendedName>
</protein>
<dbReference type="SUPFAM" id="SSF53335">
    <property type="entry name" value="S-adenosyl-L-methionine-dependent methyltransferases"/>
    <property type="match status" value="1"/>
</dbReference>
<dbReference type="Gene3D" id="3.40.50.150">
    <property type="entry name" value="Vaccinia Virus protein VP39"/>
    <property type="match status" value="1"/>
</dbReference>
<dbReference type="GO" id="GO:0008168">
    <property type="term" value="F:methyltransferase activity"/>
    <property type="evidence" value="ECO:0007669"/>
    <property type="project" value="InterPro"/>
</dbReference>
<dbReference type="Proteomes" id="UP000275267">
    <property type="component" value="Unassembled WGS sequence"/>
</dbReference>
<proteinExistence type="predicted"/>
<feature type="domain" description="O-methyltransferase dimerisation" evidence="1">
    <location>
        <begin position="25"/>
        <end position="106"/>
    </location>
</feature>
<name>A0A3L6TAH3_PANMI</name>
<evidence type="ECO:0000313" key="2">
    <source>
        <dbReference type="EMBL" id="RLN34293.1"/>
    </source>
</evidence>